<dbReference type="PANTHER" id="PTHR43784:SF2">
    <property type="entry name" value="GDSL-LIKE LIPASE_ACYLHYDROLASE, PUTATIVE (AFU_ORTHOLOGUE AFUA_2G00820)-RELATED"/>
    <property type="match status" value="1"/>
</dbReference>
<dbReference type="PANTHER" id="PTHR43784">
    <property type="entry name" value="GDSL-LIKE LIPASE/ACYLHYDROLASE, PUTATIVE (AFU_ORTHOLOGUE AFUA_2G00820)-RELATED"/>
    <property type="match status" value="1"/>
</dbReference>
<comment type="caution">
    <text evidence="2">The sequence shown here is derived from an EMBL/GenBank/DDBJ whole genome shotgun (WGS) entry which is preliminary data.</text>
</comment>
<evidence type="ECO:0000313" key="2">
    <source>
        <dbReference type="EMBL" id="MFK2915975.1"/>
    </source>
</evidence>
<dbReference type="Proteomes" id="UP001620408">
    <property type="component" value="Unassembled WGS sequence"/>
</dbReference>
<accession>A0ABW8JZ94</accession>
<evidence type="ECO:0000256" key="1">
    <source>
        <dbReference type="SAM" id="SignalP"/>
    </source>
</evidence>
<dbReference type="Gene3D" id="3.40.50.1110">
    <property type="entry name" value="SGNH hydrolase"/>
    <property type="match status" value="1"/>
</dbReference>
<reference evidence="2 3" key="1">
    <citation type="submission" date="2020-10" db="EMBL/GenBank/DDBJ databases">
        <title>Phylogeny of dyella-like bacteria.</title>
        <authorList>
            <person name="Fu J."/>
        </authorList>
    </citation>
    <scope>NUCLEOTIDE SEQUENCE [LARGE SCALE GENOMIC DNA]</scope>
    <source>
        <strain evidence="2 3">BB4</strain>
    </source>
</reference>
<name>A0ABW8JZ94_9GAMM</name>
<keyword evidence="1" id="KW-0732">Signal</keyword>
<dbReference type="CDD" id="cd01830">
    <property type="entry name" value="XynE_like"/>
    <property type="match status" value="1"/>
</dbReference>
<sequence>MSVVHRRLLTAFVLAFVAVASLHAAPTPKAPPRDDARWVATWTASPEPRWDGDFALPLNLPSSLWQQTVRQSARVSVGGERVRVMLTNEYGTRPLVIGAAHIALAGEGAAIVAGSDRALTFNGRPSVTIPPGAPMLSDPVDLNVVALGNVSVSLYLPEPTAPASFHWDARQTTYVVAGDQAGAPTIKPDAMLTSRVFLRSILVADTAGTRAVVALGDSITDGNGSSMDANTRWPDFLAKRFAGQHVAVLNAGISGARVLRDGMGENALARFERDVLSQPGVSSVIVMMGINDISWFGTPLGPKDEVTPAEALIAGYQQLIARAHLHGVRIIGATLTPFEGALEDTPMKGYYNADKERVRQAVNRWIREGGAFDVVVDFDAALRDPARPQRFLPAYDSGDHLHPGDAGYKVMADTIDTRAVFGSP</sequence>
<keyword evidence="2" id="KW-0378">Hydrolase</keyword>
<feature type="signal peptide" evidence="1">
    <location>
        <begin position="1"/>
        <end position="24"/>
    </location>
</feature>
<dbReference type="InterPro" id="IPR053140">
    <property type="entry name" value="GDSL_Rv0518-like"/>
</dbReference>
<dbReference type="SUPFAM" id="SSF52266">
    <property type="entry name" value="SGNH hydrolase"/>
    <property type="match status" value="1"/>
</dbReference>
<feature type="chain" id="PRO_5045223684" evidence="1">
    <location>
        <begin position="25"/>
        <end position="424"/>
    </location>
</feature>
<gene>
    <name evidence="2" type="ORF">ISS97_01760</name>
</gene>
<keyword evidence="3" id="KW-1185">Reference proteome</keyword>
<organism evidence="2 3">
    <name type="scientific">Dyella koreensis</name>
    <dbReference type="NCBI Taxonomy" id="311235"/>
    <lineage>
        <taxon>Bacteria</taxon>
        <taxon>Pseudomonadati</taxon>
        <taxon>Pseudomonadota</taxon>
        <taxon>Gammaproteobacteria</taxon>
        <taxon>Lysobacterales</taxon>
        <taxon>Rhodanobacteraceae</taxon>
        <taxon>Dyella</taxon>
    </lineage>
</organism>
<dbReference type="InterPro" id="IPR036514">
    <property type="entry name" value="SGNH_hydro_sf"/>
</dbReference>
<proteinExistence type="predicted"/>
<dbReference type="InterPro" id="IPR001087">
    <property type="entry name" value="GDSL"/>
</dbReference>
<dbReference type="Pfam" id="PF00657">
    <property type="entry name" value="Lipase_GDSL"/>
    <property type="match status" value="1"/>
</dbReference>
<dbReference type="GO" id="GO:0016787">
    <property type="term" value="F:hydrolase activity"/>
    <property type="evidence" value="ECO:0007669"/>
    <property type="project" value="UniProtKB-KW"/>
</dbReference>
<evidence type="ECO:0000313" key="3">
    <source>
        <dbReference type="Proteomes" id="UP001620408"/>
    </source>
</evidence>
<dbReference type="EMBL" id="JADIKD010000005">
    <property type="protein sequence ID" value="MFK2915975.1"/>
    <property type="molecule type" value="Genomic_DNA"/>
</dbReference>
<protein>
    <submittedName>
        <fullName evidence="2">SGNH/GDSL hydrolase family protein</fullName>
    </submittedName>
</protein>